<dbReference type="Pfam" id="PF02956">
    <property type="entry name" value="TT_ORF1"/>
    <property type="match status" value="1"/>
</dbReference>
<sequence length="663" mass="79223">MPFWWRRRNKPWYTTWRNRRYRRRRKPRYKTRRRRYRRPAGRRRRRRRKYKVRRKKKKITIQQWQPDRIVKCKIKGYSFLVCGAQGNQYRCYTDDKYNYGQPKAPGGGGFGVEQYTLENLYKDWEAHKNIWTTSNDYTDLVRYTGCTITLFRHPTTDFVVAYDRQPPFDFKINTYSDTHPLRLLLSRHHRVIRSLKYSTKQKPFVKLRIKPPKQMITKWFFQPDFADIPLFRIMGSACNFGYSLYGPNTQSPNLTLYALNVDFYKYHNWGNNTLQTLGYMPYASVPVTRAHHLIFKTPKKNTPVIFEPVTYKDTISFEKGWFQPGVLAAYQVVDSHHEDVPLQNRPVAIGRYNPEDDDGKGNRIWLISIVNNDSWQQPSDKNLIIGELPLYMAFWGLWDTIIKMRKTEEWLKLSLFVVKCKAIKIVLGGFKQDIWPFIDWSFIQGKMPWDEEFTIQEKANWYPTCYKQQQTINAFVECGPLCPKYSNQPSSTWQLAYKYNFYFKWGGPQTGDKIIQDPKDQEKYPVPDKFTEAIQIYDPGKQHCKSLLRPWDFRRGYVTTTALKRMQDYLPFDESQQSDVTEPPKKKKKITTQIPVTDEEEEEVQSCLHSLFEKDSYPEETQDIKQLIQYQHKKQQQLKHNIYKLLLNLKKTQAHLQMQTGLL</sequence>
<evidence type="ECO:0000256" key="7">
    <source>
        <dbReference type="SAM" id="MobiDB-lite"/>
    </source>
</evidence>
<evidence type="ECO:0000256" key="4">
    <source>
        <dbReference type="ARBA" id="ARBA00022561"/>
    </source>
</evidence>
<comment type="similarity">
    <text evidence="2 6">Belongs to the anelloviridae capsid protein family.</text>
</comment>
<evidence type="ECO:0000256" key="3">
    <source>
        <dbReference type="ARBA" id="ARBA00022431"/>
    </source>
</evidence>
<organism evidence="8">
    <name type="scientific">Gammatorquevirus homidi8</name>
    <dbReference type="NCBI Taxonomy" id="3048393"/>
    <lineage>
        <taxon>Viruses</taxon>
        <taxon>Monodnaviria</taxon>
        <taxon>Shotokuvirae</taxon>
        <taxon>Commensaviricota</taxon>
        <taxon>Cardeaviricetes</taxon>
        <taxon>Sanitavirales</taxon>
        <taxon>Anelloviridae</taxon>
        <taxon>Gammatorquevirus</taxon>
    </lineage>
</organism>
<name>A0AAU7STJ2_9VIRU</name>
<keyword evidence="5 6" id="KW-0946">Virion</keyword>
<dbReference type="EMBL" id="PP857086">
    <property type="protein sequence ID" value="XBU06633.1"/>
    <property type="molecule type" value="Genomic_DNA"/>
</dbReference>
<evidence type="ECO:0000256" key="5">
    <source>
        <dbReference type="ARBA" id="ARBA00022844"/>
    </source>
</evidence>
<evidence type="ECO:0000256" key="1">
    <source>
        <dbReference type="ARBA" id="ARBA00004328"/>
    </source>
</evidence>
<evidence type="ECO:0000256" key="2">
    <source>
        <dbReference type="ARBA" id="ARBA00006131"/>
    </source>
</evidence>
<comment type="subcellular location">
    <subcellularLocation>
        <location evidence="1 6">Virion</location>
    </subcellularLocation>
</comment>
<accession>A0AAU7STJ2</accession>
<keyword evidence="3 6" id="KW-1140">T=1 icosahedral capsid protein</keyword>
<evidence type="ECO:0000256" key="6">
    <source>
        <dbReference type="RuleBase" id="RU361230"/>
    </source>
</evidence>
<feature type="region of interest" description="Disordered" evidence="7">
    <location>
        <begin position="23"/>
        <end position="56"/>
    </location>
</feature>
<comment type="function">
    <text evidence="6">Self-assembles to form an icosahedral capsid.</text>
</comment>
<evidence type="ECO:0000313" key="8">
    <source>
        <dbReference type="EMBL" id="XBU06633.1"/>
    </source>
</evidence>
<proteinExistence type="inferred from homology"/>
<dbReference type="GO" id="GO:0039615">
    <property type="term" value="C:T=1 icosahedral viral capsid"/>
    <property type="evidence" value="ECO:0007669"/>
    <property type="project" value="UniProtKB-UniRule"/>
</dbReference>
<reference evidence="8" key="1">
    <citation type="submission" date="2024-05" db="EMBL/GenBank/DDBJ databases">
        <authorList>
            <person name="Laubscher F."/>
            <person name="Chudzinski V."/>
            <person name="Cordey S."/>
            <person name="Hosszu-Fellous K."/>
            <person name="Kaiser L."/>
        </authorList>
    </citation>
    <scope>NUCLEOTIDE SEQUENCE</scope>
    <source>
        <strain evidence="8">1212D3-12</strain>
    </source>
</reference>
<dbReference type="InterPro" id="IPR004219">
    <property type="entry name" value="TTvirus_Unk"/>
</dbReference>
<feature type="region of interest" description="Disordered" evidence="7">
    <location>
        <begin position="574"/>
        <end position="593"/>
    </location>
</feature>
<protein>
    <recommendedName>
        <fullName evidence="6">Capsid protein</fullName>
    </recommendedName>
</protein>
<keyword evidence="4 6" id="KW-0167">Capsid protein</keyword>